<proteinExistence type="inferred from homology"/>
<accession>A0AAD3CNN1</accession>
<dbReference type="PANTHER" id="PTHR43563:SF1">
    <property type="entry name" value="AMINE OXIDASE [FLAVIN-CONTAINING] B"/>
    <property type="match status" value="1"/>
</dbReference>
<dbReference type="AlphaFoldDB" id="A0AAD3CNN1"/>
<evidence type="ECO:0000313" key="5">
    <source>
        <dbReference type="EMBL" id="GFH47984.1"/>
    </source>
</evidence>
<reference evidence="5 6" key="1">
    <citation type="journal article" date="2021" name="Sci. Rep.">
        <title>The genome of the diatom Chaetoceros tenuissimus carries an ancient integrated fragment of an extant virus.</title>
        <authorList>
            <person name="Hongo Y."/>
            <person name="Kimura K."/>
            <person name="Takaki Y."/>
            <person name="Yoshida Y."/>
            <person name="Baba S."/>
            <person name="Kobayashi G."/>
            <person name="Nagasaki K."/>
            <person name="Hano T."/>
            <person name="Tomaru Y."/>
        </authorList>
    </citation>
    <scope>NUCLEOTIDE SEQUENCE [LARGE SCALE GENOMIC DNA]</scope>
    <source>
        <strain evidence="5 6">NIES-3715</strain>
    </source>
</reference>
<gene>
    <name evidence="5" type="ORF">CTEN210_04460</name>
</gene>
<dbReference type="GO" id="GO:0097621">
    <property type="term" value="F:monoamine oxidase activity"/>
    <property type="evidence" value="ECO:0007669"/>
    <property type="project" value="UniProtKB-EC"/>
</dbReference>
<feature type="domain" description="Amine oxidase" evidence="4">
    <location>
        <begin position="93"/>
        <end position="346"/>
    </location>
</feature>
<evidence type="ECO:0000259" key="4">
    <source>
        <dbReference type="Pfam" id="PF01593"/>
    </source>
</evidence>
<evidence type="ECO:0000256" key="1">
    <source>
        <dbReference type="ARBA" id="ARBA00005995"/>
    </source>
</evidence>
<dbReference type="Proteomes" id="UP001054902">
    <property type="component" value="Unassembled WGS sequence"/>
</dbReference>
<comment type="caution">
    <text evidence="5">The sequence shown here is derived from an EMBL/GenBank/DDBJ whole genome shotgun (WGS) entry which is preliminary data.</text>
</comment>
<name>A0AAD3CNN1_9STRA</name>
<dbReference type="SUPFAM" id="SSF51905">
    <property type="entry name" value="FAD/NAD(P)-binding domain"/>
    <property type="match status" value="1"/>
</dbReference>
<dbReference type="EC" id="1.4.3.4" evidence="2"/>
<comment type="catalytic activity">
    <reaction evidence="3">
        <text>a secondary aliphatic amine + O2 + H2O = a primary amine + an aldehyde + H2O2</text>
        <dbReference type="Rhea" id="RHEA:26414"/>
        <dbReference type="ChEBI" id="CHEBI:15377"/>
        <dbReference type="ChEBI" id="CHEBI:15379"/>
        <dbReference type="ChEBI" id="CHEBI:16240"/>
        <dbReference type="ChEBI" id="CHEBI:17478"/>
        <dbReference type="ChEBI" id="CHEBI:58855"/>
        <dbReference type="ChEBI" id="CHEBI:65296"/>
        <dbReference type="EC" id="1.4.3.4"/>
    </reaction>
</comment>
<dbReference type="InterPro" id="IPR050703">
    <property type="entry name" value="Flavin_MAO"/>
</dbReference>
<sequence length="354" mass="39226">MTESYDIIIVGGGLSGLYIATELAKDKTKTFKLLEASSQLGGRLQNDCRDNKIDVGGAWIWPQHQPNMKSLVKNLGIDTFPQPDDYSSTRVVNGAADIIERLSLPLKDFIETGCPINSCTQLNLNNKEDGDMCIELKSLSEKTFTAKKVIFATPPRILAQHVSFHPPLSEKKMEAMYKSQTWMAGVSKVALVYNSPLFIYSESNKALRAYPNHPAFQVYDGSPKDKSISVLTFFTLASLCDDGSNDEMLAKQCAKQFTDALSPSTIRANPYLVEGIQSFDSFHVKHWPKERYISDDEMPTTINPHPSPVKELAATEWNERLFFAGSETDQTSPGVMEGAVGSAIRVLEQIKSLS</sequence>
<protein>
    <recommendedName>
        <fullName evidence="2">monoamine oxidase</fullName>
        <ecNumber evidence="2">1.4.3.4</ecNumber>
    </recommendedName>
</protein>
<dbReference type="Pfam" id="PF13450">
    <property type="entry name" value="NAD_binding_8"/>
    <property type="match status" value="1"/>
</dbReference>
<comment type="similarity">
    <text evidence="1">Belongs to the flavin monoamine oxidase family.</text>
</comment>
<evidence type="ECO:0000313" key="6">
    <source>
        <dbReference type="Proteomes" id="UP001054902"/>
    </source>
</evidence>
<dbReference type="PANTHER" id="PTHR43563">
    <property type="entry name" value="AMINE OXIDASE"/>
    <property type="match status" value="1"/>
</dbReference>
<dbReference type="EMBL" id="BLLK01000025">
    <property type="protein sequence ID" value="GFH47984.1"/>
    <property type="molecule type" value="Genomic_DNA"/>
</dbReference>
<dbReference type="Pfam" id="PF01593">
    <property type="entry name" value="Amino_oxidase"/>
    <property type="match status" value="1"/>
</dbReference>
<dbReference type="Gene3D" id="3.50.50.60">
    <property type="entry name" value="FAD/NAD(P)-binding domain"/>
    <property type="match status" value="2"/>
</dbReference>
<keyword evidence="6" id="KW-1185">Reference proteome</keyword>
<evidence type="ECO:0000256" key="2">
    <source>
        <dbReference type="ARBA" id="ARBA00012804"/>
    </source>
</evidence>
<organism evidence="5 6">
    <name type="scientific">Chaetoceros tenuissimus</name>
    <dbReference type="NCBI Taxonomy" id="426638"/>
    <lineage>
        <taxon>Eukaryota</taxon>
        <taxon>Sar</taxon>
        <taxon>Stramenopiles</taxon>
        <taxon>Ochrophyta</taxon>
        <taxon>Bacillariophyta</taxon>
        <taxon>Coscinodiscophyceae</taxon>
        <taxon>Chaetocerotophycidae</taxon>
        <taxon>Chaetocerotales</taxon>
        <taxon>Chaetocerotaceae</taxon>
        <taxon>Chaetoceros</taxon>
    </lineage>
</organism>
<dbReference type="InterPro" id="IPR036188">
    <property type="entry name" value="FAD/NAD-bd_sf"/>
</dbReference>
<evidence type="ECO:0000256" key="3">
    <source>
        <dbReference type="ARBA" id="ARBA00048448"/>
    </source>
</evidence>
<dbReference type="InterPro" id="IPR002937">
    <property type="entry name" value="Amino_oxidase"/>
</dbReference>